<comment type="caution">
    <text evidence="1">The sequence shown here is derived from an EMBL/GenBank/DDBJ whole genome shotgun (WGS) entry which is preliminary data.</text>
</comment>
<dbReference type="Proteomes" id="UP001151760">
    <property type="component" value="Unassembled WGS sequence"/>
</dbReference>
<evidence type="ECO:0000313" key="1">
    <source>
        <dbReference type="EMBL" id="GJS74683.1"/>
    </source>
</evidence>
<reference evidence="1" key="2">
    <citation type="submission" date="2022-01" db="EMBL/GenBank/DDBJ databases">
        <authorList>
            <person name="Yamashiro T."/>
            <person name="Shiraishi A."/>
            <person name="Satake H."/>
            <person name="Nakayama K."/>
        </authorList>
    </citation>
    <scope>NUCLEOTIDE SEQUENCE</scope>
</reference>
<reference evidence="1" key="1">
    <citation type="journal article" date="2022" name="Int. J. Mol. Sci.">
        <title>Draft Genome of Tanacetum Coccineum: Genomic Comparison of Closely Related Tanacetum-Family Plants.</title>
        <authorList>
            <person name="Yamashiro T."/>
            <person name="Shiraishi A."/>
            <person name="Nakayama K."/>
            <person name="Satake H."/>
        </authorList>
    </citation>
    <scope>NUCLEOTIDE SEQUENCE</scope>
</reference>
<proteinExistence type="predicted"/>
<gene>
    <name evidence="1" type="ORF">Tco_0707524</name>
</gene>
<protein>
    <submittedName>
        <fullName evidence="1">Uncharacterized protein</fullName>
    </submittedName>
</protein>
<accession>A0ABQ4YAI4</accession>
<dbReference type="EMBL" id="BQNB010010248">
    <property type="protein sequence ID" value="GJS74683.1"/>
    <property type="molecule type" value="Genomic_DNA"/>
</dbReference>
<organism evidence="1 2">
    <name type="scientific">Tanacetum coccineum</name>
    <dbReference type="NCBI Taxonomy" id="301880"/>
    <lineage>
        <taxon>Eukaryota</taxon>
        <taxon>Viridiplantae</taxon>
        <taxon>Streptophyta</taxon>
        <taxon>Embryophyta</taxon>
        <taxon>Tracheophyta</taxon>
        <taxon>Spermatophyta</taxon>
        <taxon>Magnoliopsida</taxon>
        <taxon>eudicotyledons</taxon>
        <taxon>Gunneridae</taxon>
        <taxon>Pentapetalae</taxon>
        <taxon>asterids</taxon>
        <taxon>campanulids</taxon>
        <taxon>Asterales</taxon>
        <taxon>Asteraceae</taxon>
        <taxon>Asteroideae</taxon>
        <taxon>Anthemideae</taxon>
        <taxon>Anthemidinae</taxon>
        <taxon>Tanacetum</taxon>
    </lineage>
</organism>
<sequence>MVPRTVLTRSGPISLIGARPVNTVQPRTAVNNVGPMKNVINNAYSTAKRPFNKITVANNSNFNKRVNTVNDKNINAARPNAVVNTARSKAVLSAVKGNKGNAVKTLTCWVWRLKHKVLDHVSRNNGASISFKRFNYVDAQGRSKHMTGNRSYLTDYEEIDGGFVAFGGNSKGGKITRKDFKLTYESHVLLKVPRKDNMYNVDLKNVVPQGGLTCLFAKATTDESNL</sequence>
<name>A0ABQ4YAI4_9ASTR</name>
<evidence type="ECO:0000313" key="2">
    <source>
        <dbReference type="Proteomes" id="UP001151760"/>
    </source>
</evidence>
<keyword evidence="2" id="KW-1185">Reference proteome</keyword>